<gene>
    <name evidence="1" type="ORF">EQG61_08480</name>
</gene>
<organism evidence="1 2">
    <name type="scientific">Flavobacterium stagni</name>
    <dbReference type="NCBI Taxonomy" id="2506421"/>
    <lineage>
        <taxon>Bacteria</taxon>
        <taxon>Pseudomonadati</taxon>
        <taxon>Bacteroidota</taxon>
        <taxon>Flavobacteriia</taxon>
        <taxon>Flavobacteriales</taxon>
        <taxon>Flavobacteriaceae</taxon>
        <taxon>Flavobacterium</taxon>
    </lineage>
</organism>
<evidence type="ECO:0000313" key="2">
    <source>
        <dbReference type="Proteomes" id="UP000289857"/>
    </source>
</evidence>
<reference evidence="2" key="1">
    <citation type="submission" date="2019-01" db="EMBL/GenBank/DDBJ databases">
        <title>Cytophagaceae bacterium strain CAR-16.</title>
        <authorList>
            <person name="Chen W.-M."/>
        </authorList>
    </citation>
    <scope>NUCLEOTIDE SEQUENCE [LARGE SCALE GENOMIC DNA]</scope>
    <source>
        <strain evidence="2">WWJ-16</strain>
    </source>
</reference>
<dbReference type="Proteomes" id="UP000289857">
    <property type="component" value="Unassembled WGS sequence"/>
</dbReference>
<accession>A0A4Q1KAI9</accession>
<keyword evidence="2" id="KW-1185">Reference proteome</keyword>
<protein>
    <submittedName>
        <fullName evidence="1">Uncharacterized protein</fullName>
    </submittedName>
</protein>
<comment type="caution">
    <text evidence="1">The sequence shown here is derived from an EMBL/GenBank/DDBJ whole genome shotgun (WGS) entry which is preliminary data.</text>
</comment>
<dbReference type="EMBL" id="SBKN01000004">
    <property type="protein sequence ID" value="RXR22607.1"/>
    <property type="molecule type" value="Genomic_DNA"/>
</dbReference>
<dbReference type="SUPFAM" id="SSF144232">
    <property type="entry name" value="HIT/MYND zinc finger-like"/>
    <property type="match status" value="1"/>
</dbReference>
<name>A0A4Q1KAI9_9FLAO</name>
<dbReference type="AlphaFoldDB" id="A0A4Q1KAI9"/>
<sequence length="52" mass="5876">MGGKVEKVERWRKGKGKGCNECKLIVYCSLACRQIDSLTHCHTYLPAGRLTH</sequence>
<proteinExistence type="predicted"/>
<evidence type="ECO:0000313" key="1">
    <source>
        <dbReference type="EMBL" id="RXR22607.1"/>
    </source>
</evidence>